<dbReference type="Pfam" id="PF02260">
    <property type="entry name" value="FATC"/>
    <property type="match status" value="1"/>
</dbReference>
<feature type="region of interest" description="Disordered" evidence="1">
    <location>
        <begin position="938"/>
        <end position="957"/>
    </location>
</feature>
<feature type="domain" description="FATC" evidence="2">
    <location>
        <begin position="1028"/>
        <end position="1060"/>
    </location>
</feature>
<evidence type="ECO:0000256" key="1">
    <source>
        <dbReference type="SAM" id="MobiDB-lite"/>
    </source>
</evidence>
<dbReference type="AlphaFoldDB" id="A0A087TSP8"/>
<dbReference type="EMBL" id="KK116566">
    <property type="protein sequence ID" value="KFM68137.1"/>
    <property type="molecule type" value="Genomic_DNA"/>
</dbReference>
<keyword evidence="3" id="KW-0808">Transferase</keyword>
<dbReference type="GO" id="GO:0004674">
    <property type="term" value="F:protein serine/threonine kinase activity"/>
    <property type="evidence" value="ECO:0007669"/>
    <property type="project" value="TreeGrafter"/>
</dbReference>
<name>A0A087TSP8_STEMI</name>
<protein>
    <submittedName>
        <fullName evidence="3">Serine/threonine-protein kinase SMG1</fullName>
    </submittedName>
</protein>
<evidence type="ECO:0000313" key="3">
    <source>
        <dbReference type="EMBL" id="KFM68137.1"/>
    </source>
</evidence>
<sequence>MTTKEAVSEKLAECKKWHTVHCESLSTVCGAELAKWCADVSSDQNMDTLSVAPVVEFLQSAGQGQLVQQCEHAESELANAVQQRRLTMRNCIELLTTYAAIILQFGPTYREQNRCFRWQQWLENLLSDFTSLKCIEIISDFRNHYGRESPDAIQSAISLNVQFQTVISEINTKVVQILERMRIDGLDDKTALLSFAEETKCAVLRYLSESGEPSHLAFLCVLGEALCTVRKTLFMMETAAGASGDRLVDLTSWNGDWFLDEIYSTCANIAQYVQLFLDSHVVENLELKAGLQGVKLARFVFNSLEDLSLHFQNIILPEAIRTALDPSVIEMVAKLDRIIARCGVPLEKLIADLESNITNLILKAQVGESRVLDTVKKLRNEFESLMQRAEPQISGLNQGQMLLMGFNGLFTKVDSDLEILLSFLDNLGIPASWQKLDVYRDTVALAPAIHHPAARPILKDIYFVRKLSAMQQSFHICHNFAASLQINPRAGIMEREVHLVTDHQLVKPVKQFTADYVRHMVLGLPSQAVGFALCQLVTHLGYDLTAEIELRDIGVESKVPLEEILLKAYKSCIAEHFLEAQLPTLSTLLSAFDAAWRKEDLGRRLEQYLVVARGCQQRAQLQLTQFQWLNEDLLLQANIGPLQGSSVTSRPTLMSEIRKTVSALVTYDCVVSSAQDRYLALTAGIEQRLKWAAGANPSLTAVQEEFEVAISAKTGIITNTNQLSRELANVCNSILHFEALRTRTSEAVSSDNTFLALINRCKETCELAESCQSQINALEEHLISLMPLEKDGVTTEWLTSVIKKVSLSLSSCREKLEHQKSLTSICWESLHQEVVHVHDLFSVHHKLMSEVRHILRNLAKHEEQELGIDLKCEGRVHRYMAFYKEFSERTSSIVSKLLAEAQDMDLSSLVAVEEEIPALCVSAAEIYNQLTDLAGPLGNRQRGLTESESSKQKSQMKKGLLSPMCEVVCLHSPGMRPKTPVRSGTPKRSAVMRDPHTGKAVQERNTYATNVWKRIKMKLDGRDPEPNKKSSISEQVDFVIKEATNLENLAVLYEGWTPWV</sequence>
<gene>
    <name evidence="3" type="ORF">X975_05606</name>
</gene>
<keyword evidence="3" id="KW-0418">Kinase</keyword>
<dbReference type="OMA" id="CDQLEDE"/>
<dbReference type="OrthoDB" id="6424826at2759"/>
<dbReference type="Proteomes" id="UP000054359">
    <property type="component" value="Unassembled WGS sequence"/>
</dbReference>
<accession>A0A087TSP8</accession>
<proteinExistence type="predicted"/>
<dbReference type="InterPro" id="IPR050517">
    <property type="entry name" value="DDR_Repair_Kinase"/>
</dbReference>
<dbReference type="PROSITE" id="PS51190">
    <property type="entry name" value="FATC"/>
    <property type="match status" value="1"/>
</dbReference>
<dbReference type="GO" id="GO:0005634">
    <property type="term" value="C:nucleus"/>
    <property type="evidence" value="ECO:0007669"/>
    <property type="project" value="TreeGrafter"/>
</dbReference>
<dbReference type="STRING" id="407821.A0A087TSP8"/>
<organism evidence="3 4">
    <name type="scientific">Stegodyphus mimosarum</name>
    <name type="common">African social velvet spider</name>
    <dbReference type="NCBI Taxonomy" id="407821"/>
    <lineage>
        <taxon>Eukaryota</taxon>
        <taxon>Metazoa</taxon>
        <taxon>Ecdysozoa</taxon>
        <taxon>Arthropoda</taxon>
        <taxon>Chelicerata</taxon>
        <taxon>Arachnida</taxon>
        <taxon>Araneae</taxon>
        <taxon>Araneomorphae</taxon>
        <taxon>Entelegynae</taxon>
        <taxon>Eresoidea</taxon>
        <taxon>Eresidae</taxon>
        <taxon>Stegodyphus</taxon>
    </lineage>
</organism>
<evidence type="ECO:0000313" key="4">
    <source>
        <dbReference type="Proteomes" id="UP000054359"/>
    </source>
</evidence>
<feature type="non-terminal residue" evidence="3">
    <location>
        <position position="1060"/>
    </location>
</feature>
<dbReference type="SMART" id="SM01343">
    <property type="entry name" value="FATC"/>
    <property type="match status" value="1"/>
</dbReference>
<evidence type="ECO:0000259" key="2">
    <source>
        <dbReference type="PROSITE" id="PS51190"/>
    </source>
</evidence>
<feature type="region of interest" description="Disordered" evidence="1">
    <location>
        <begin position="975"/>
        <end position="998"/>
    </location>
</feature>
<dbReference type="PANTHER" id="PTHR11139">
    <property type="entry name" value="ATAXIA TELANGIECTASIA MUTATED ATM -RELATED"/>
    <property type="match status" value="1"/>
</dbReference>
<keyword evidence="4" id="KW-1185">Reference proteome</keyword>
<reference evidence="3 4" key="1">
    <citation type="submission" date="2013-11" db="EMBL/GenBank/DDBJ databases">
        <title>Genome sequencing of Stegodyphus mimosarum.</title>
        <authorList>
            <person name="Bechsgaard J."/>
        </authorList>
    </citation>
    <scope>NUCLEOTIDE SEQUENCE [LARGE SCALE GENOMIC DNA]</scope>
</reference>
<dbReference type="InterPro" id="IPR003152">
    <property type="entry name" value="FATC_dom"/>
</dbReference>